<keyword evidence="3" id="KW-1185">Reference proteome</keyword>
<sequence length="134" mass="14663">MALCVTDGSQAAERISPRTSPLRQRPPALPTSHCLAGSTPTAIQSLVSISECSSQDITIRVKNRGKGVSGNNERTFDVQMNCPTCELYANAQRKLLDRRGGRMVFMILRIPLLHPVTSLFRLSCPIVWACCSSC</sequence>
<proteinExistence type="predicted"/>
<organism evidence="2 3">
    <name type="scientific">Parelaphostrongylus tenuis</name>
    <name type="common">Meningeal worm</name>
    <dbReference type="NCBI Taxonomy" id="148309"/>
    <lineage>
        <taxon>Eukaryota</taxon>
        <taxon>Metazoa</taxon>
        <taxon>Ecdysozoa</taxon>
        <taxon>Nematoda</taxon>
        <taxon>Chromadorea</taxon>
        <taxon>Rhabditida</taxon>
        <taxon>Rhabditina</taxon>
        <taxon>Rhabditomorpha</taxon>
        <taxon>Strongyloidea</taxon>
        <taxon>Metastrongylidae</taxon>
        <taxon>Parelaphostrongylus</taxon>
    </lineage>
</organism>
<protein>
    <submittedName>
        <fullName evidence="2">Uncharacterized protein</fullName>
    </submittedName>
</protein>
<evidence type="ECO:0000313" key="3">
    <source>
        <dbReference type="Proteomes" id="UP001196413"/>
    </source>
</evidence>
<accession>A0AAD5MCH5</accession>
<gene>
    <name evidence="2" type="ORF">KIN20_010397</name>
</gene>
<dbReference type="Proteomes" id="UP001196413">
    <property type="component" value="Unassembled WGS sequence"/>
</dbReference>
<reference evidence="2" key="1">
    <citation type="submission" date="2021-06" db="EMBL/GenBank/DDBJ databases">
        <title>Parelaphostrongylus tenuis whole genome reference sequence.</title>
        <authorList>
            <person name="Garwood T.J."/>
            <person name="Larsen P.A."/>
            <person name="Fountain-Jones N.M."/>
            <person name="Garbe J.R."/>
            <person name="Macchietto M.G."/>
            <person name="Kania S.A."/>
            <person name="Gerhold R.W."/>
            <person name="Richards J.E."/>
            <person name="Wolf T.M."/>
        </authorList>
    </citation>
    <scope>NUCLEOTIDE SEQUENCE</scope>
    <source>
        <strain evidence="2">MNPRO001-30</strain>
        <tissue evidence="2">Meninges</tissue>
    </source>
</reference>
<evidence type="ECO:0000256" key="1">
    <source>
        <dbReference type="SAM" id="MobiDB-lite"/>
    </source>
</evidence>
<name>A0AAD5MCH5_PARTN</name>
<comment type="caution">
    <text evidence="2">The sequence shown here is derived from an EMBL/GenBank/DDBJ whole genome shotgun (WGS) entry which is preliminary data.</text>
</comment>
<dbReference type="EMBL" id="JAHQIW010001819">
    <property type="protein sequence ID" value="KAJ1353703.1"/>
    <property type="molecule type" value="Genomic_DNA"/>
</dbReference>
<evidence type="ECO:0000313" key="2">
    <source>
        <dbReference type="EMBL" id="KAJ1353703.1"/>
    </source>
</evidence>
<feature type="region of interest" description="Disordered" evidence="1">
    <location>
        <begin position="1"/>
        <end position="29"/>
    </location>
</feature>
<dbReference type="AlphaFoldDB" id="A0AAD5MCH5"/>